<evidence type="ECO:0000259" key="13">
    <source>
        <dbReference type="PROSITE" id="PS50885"/>
    </source>
</evidence>
<comment type="caution">
    <text evidence="14">The sequence shown here is derived from an EMBL/GenBank/DDBJ whole genome shotgun (WGS) entry which is preliminary data.</text>
</comment>
<dbReference type="Pfam" id="PF00512">
    <property type="entry name" value="HisKA"/>
    <property type="match status" value="1"/>
</dbReference>
<evidence type="ECO:0000256" key="5">
    <source>
        <dbReference type="ARBA" id="ARBA00022679"/>
    </source>
</evidence>
<dbReference type="PANTHER" id="PTHR45436:SF5">
    <property type="entry name" value="SENSOR HISTIDINE KINASE TRCS"/>
    <property type="match status" value="1"/>
</dbReference>
<dbReference type="Gene3D" id="1.10.287.130">
    <property type="match status" value="1"/>
</dbReference>
<dbReference type="SMART" id="SM00387">
    <property type="entry name" value="HATPase_c"/>
    <property type="match status" value="1"/>
</dbReference>
<evidence type="ECO:0000256" key="10">
    <source>
        <dbReference type="ARBA" id="ARBA00023136"/>
    </source>
</evidence>
<evidence type="ECO:0000313" key="15">
    <source>
        <dbReference type="Proteomes" id="UP001225605"/>
    </source>
</evidence>
<dbReference type="EMBL" id="NSDM01000007">
    <property type="protein sequence ID" value="MDQ2585705.1"/>
    <property type="molecule type" value="Genomic_DNA"/>
</dbReference>
<dbReference type="GO" id="GO:0016301">
    <property type="term" value="F:kinase activity"/>
    <property type="evidence" value="ECO:0007669"/>
    <property type="project" value="UniProtKB-KW"/>
</dbReference>
<dbReference type="InterPro" id="IPR003661">
    <property type="entry name" value="HisK_dim/P_dom"/>
</dbReference>
<evidence type="ECO:0000256" key="7">
    <source>
        <dbReference type="ARBA" id="ARBA00022777"/>
    </source>
</evidence>
<dbReference type="CDD" id="cd00082">
    <property type="entry name" value="HisKA"/>
    <property type="match status" value="1"/>
</dbReference>
<sequence>MRSRLLGIVLTLVVIVLVGMGVPLGRGVAQTEQQEMFLDRLTDTTRFASVAQRPFIDDQPWVLESELRRYHELYGIRVALLGRDGQVVASAGVVDVTSEEVSDLVRSALAGRQPAAPDLIVPWDSSELVLAEPVLEAGEVQGAVVTFSPTSKTRTEVLVWWTVILVASMLVLVAAVFAALPLVRWTLRPVKRLDDATGALLAAVVSGQPAAPVGASDGPPELRQLSRSFDQMAANVGDVLAAQRAFVADASHQLRNPLTALKLRLSNLEGHVVGEGVQHQAAALDETNRLNRILDELLSMARAGAPSVDPVPVDVDRAVAGRLTAWQPAAAAREVHLVLDGEPGGTALVPPRGVETVLDALLDNALKFTSDGTLVHVDVRRRDGVVRIAVRDEGPGLAPEELERATDRFWRSPAHQNVQGSGLGLALVRQIVERVGGTVRLTSPPGGGLRVEVGFPAV</sequence>
<keyword evidence="9" id="KW-0902">Two-component regulatory system</keyword>
<protein>
    <recommendedName>
        <fullName evidence="3">histidine kinase</fullName>
        <ecNumber evidence="3">2.7.13.3</ecNumber>
    </recommendedName>
</protein>
<evidence type="ECO:0000256" key="11">
    <source>
        <dbReference type="SAM" id="Phobius"/>
    </source>
</evidence>
<reference evidence="14 15" key="1">
    <citation type="submission" date="2017-06" db="EMBL/GenBank/DDBJ databases">
        <title>Cultured bacterium strain Saccharothrix yanglingensis Hhs.015.</title>
        <authorList>
            <person name="Xia Y."/>
        </authorList>
    </citation>
    <scope>NUCLEOTIDE SEQUENCE [LARGE SCALE GENOMIC DNA]</scope>
    <source>
        <strain evidence="14 15">Hhs.015</strain>
    </source>
</reference>
<keyword evidence="6 11" id="KW-0812">Transmembrane</keyword>
<evidence type="ECO:0000313" key="14">
    <source>
        <dbReference type="EMBL" id="MDQ2585705.1"/>
    </source>
</evidence>
<dbReference type="InterPro" id="IPR003660">
    <property type="entry name" value="HAMP_dom"/>
</dbReference>
<dbReference type="PROSITE" id="PS50109">
    <property type="entry name" value="HIS_KIN"/>
    <property type="match status" value="1"/>
</dbReference>
<keyword evidence="8 11" id="KW-1133">Transmembrane helix</keyword>
<accession>A0ABU0X0P2</accession>
<comment type="catalytic activity">
    <reaction evidence="1">
        <text>ATP + protein L-histidine = ADP + protein N-phospho-L-histidine.</text>
        <dbReference type="EC" id="2.7.13.3"/>
    </reaction>
</comment>
<evidence type="ECO:0000256" key="2">
    <source>
        <dbReference type="ARBA" id="ARBA00004236"/>
    </source>
</evidence>
<dbReference type="SUPFAM" id="SSF47384">
    <property type="entry name" value="Homodimeric domain of signal transducing histidine kinase"/>
    <property type="match status" value="1"/>
</dbReference>
<keyword evidence="4" id="KW-0597">Phosphoprotein</keyword>
<evidence type="ECO:0000256" key="1">
    <source>
        <dbReference type="ARBA" id="ARBA00000085"/>
    </source>
</evidence>
<evidence type="ECO:0000256" key="3">
    <source>
        <dbReference type="ARBA" id="ARBA00012438"/>
    </source>
</evidence>
<organism evidence="14 15">
    <name type="scientific">Saccharothrix yanglingensis</name>
    <dbReference type="NCBI Taxonomy" id="659496"/>
    <lineage>
        <taxon>Bacteria</taxon>
        <taxon>Bacillati</taxon>
        <taxon>Actinomycetota</taxon>
        <taxon>Actinomycetes</taxon>
        <taxon>Pseudonocardiales</taxon>
        <taxon>Pseudonocardiaceae</taxon>
        <taxon>Saccharothrix</taxon>
    </lineage>
</organism>
<evidence type="ECO:0000256" key="4">
    <source>
        <dbReference type="ARBA" id="ARBA00022553"/>
    </source>
</evidence>
<feature type="domain" description="HAMP" evidence="13">
    <location>
        <begin position="184"/>
        <end position="241"/>
    </location>
</feature>
<keyword evidence="15" id="KW-1185">Reference proteome</keyword>
<keyword evidence="10 11" id="KW-0472">Membrane</keyword>
<dbReference type="InterPro" id="IPR004358">
    <property type="entry name" value="Sig_transdc_His_kin-like_C"/>
</dbReference>
<name>A0ABU0X0P2_9PSEU</name>
<dbReference type="Proteomes" id="UP001225605">
    <property type="component" value="Unassembled WGS sequence"/>
</dbReference>
<feature type="transmembrane region" description="Helical" evidence="11">
    <location>
        <begin position="158"/>
        <end position="183"/>
    </location>
</feature>
<dbReference type="InterPro" id="IPR005467">
    <property type="entry name" value="His_kinase_dom"/>
</dbReference>
<dbReference type="Gene3D" id="3.30.565.10">
    <property type="entry name" value="Histidine kinase-like ATPase, C-terminal domain"/>
    <property type="match status" value="1"/>
</dbReference>
<dbReference type="InterPro" id="IPR036890">
    <property type="entry name" value="HATPase_C_sf"/>
</dbReference>
<dbReference type="PROSITE" id="PS50885">
    <property type="entry name" value="HAMP"/>
    <property type="match status" value="1"/>
</dbReference>
<dbReference type="RefSeq" id="WP_306746909.1">
    <property type="nucleotide sequence ID" value="NZ_NSDM01000007.1"/>
</dbReference>
<gene>
    <name evidence="14" type="ORF">CKY47_17285</name>
</gene>
<comment type="subcellular location">
    <subcellularLocation>
        <location evidence="2">Cell membrane</location>
    </subcellularLocation>
</comment>
<dbReference type="EC" id="2.7.13.3" evidence="3"/>
<keyword evidence="5" id="KW-0808">Transferase</keyword>
<keyword evidence="7 14" id="KW-0418">Kinase</keyword>
<evidence type="ECO:0000256" key="9">
    <source>
        <dbReference type="ARBA" id="ARBA00023012"/>
    </source>
</evidence>
<evidence type="ECO:0000256" key="8">
    <source>
        <dbReference type="ARBA" id="ARBA00022989"/>
    </source>
</evidence>
<evidence type="ECO:0000256" key="6">
    <source>
        <dbReference type="ARBA" id="ARBA00022692"/>
    </source>
</evidence>
<dbReference type="CDD" id="cd00075">
    <property type="entry name" value="HATPase"/>
    <property type="match status" value="1"/>
</dbReference>
<dbReference type="InterPro" id="IPR036097">
    <property type="entry name" value="HisK_dim/P_sf"/>
</dbReference>
<dbReference type="InterPro" id="IPR050428">
    <property type="entry name" value="TCS_sensor_his_kinase"/>
</dbReference>
<dbReference type="PANTHER" id="PTHR45436">
    <property type="entry name" value="SENSOR HISTIDINE KINASE YKOH"/>
    <property type="match status" value="1"/>
</dbReference>
<dbReference type="PRINTS" id="PR00344">
    <property type="entry name" value="BCTRLSENSOR"/>
</dbReference>
<evidence type="ECO:0000259" key="12">
    <source>
        <dbReference type="PROSITE" id="PS50109"/>
    </source>
</evidence>
<dbReference type="InterPro" id="IPR003594">
    <property type="entry name" value="HATPase_dom"/>
</dbReference>
<feature type="domain" description="Histidine kinase" evidence="12">
    <location>
        <begin position="249"/>
        <end position="458"/>
    </location>
</feature>
<dbReference type="SMART" id="SM00388">
    <property type="entry name" value="HisKA"/>
    <property type="match status" value="1"/>
</dbReference>
<dbReference type="SUPFAM" id="SSF55874">
    <property type="entry name" value="ATPase domain of HSP90 chaperone/DNA topoisomerase II/histidine kinase"/>
    <property type="match status" value="1"/>
</dbReference>
<proteinExistence type="predicted"/>
<dbReference type="Pfam" id="PF02518">
    <property type="entry name" value="HATPase_c"/>
    <property type="match status" value="1"/>
</dbReference>
<dbReference type="SMART" id="SM00304">
    <property type="entry name" value="HAMP"/>
    <property type="match status" value="1"/>
</dbReference>